<organism evidence="1 2">
    <name type="scientific">Streptoalloteichus tenebrarius (strain ATCC 17920 / DSM 40477 / JCM 4838 / CBS 697.72 / NBRC 16177 / NCIMB 11028 / NRRL B-12390 / A12253. 1 / ISP 5477)</name>
    <name type="common">Streptomyces tenebrarius</name>
    <dbReference type="NCBI Taxonomy" id="1933"/>
    <lineage>
        <taxon>Bacteria</taxon>
        <taxon>Bacillati</taxon>
        <taxon>Actinomycetota</taxon>
        <taxon>Actinomycetes</taxon>
        <taxon>Pseudonocardiales</taxon>
        <taxon>Pseudonocardiaceae</taxon>
        <taxon>Streptoalloteichus</taxon>
    </lineage>
</organism>
<sequence length="215" mass="23674">MRRVVGKRVQEFSDAEFEQLRSQYDDVVLDVGTGDGKHPYKVARQNPSRLVVALDADKSRMEKISAKAAAKPAKGGLPNLLYLWATAERLPPLSGVGELHVLMPWGSLLRGVLGSSPEMLRGMAAVCRPGASFLVALNLHAWRPPVPEVGEHPEPTPDSADEWLAPRYAEAGWKLADCRYLEPEEVAGLETSWTRRLHSSRDRFDVLALTGTISP</sequence>
<dbReference type="SUPFAM" id="SSF53335">
    <property type="entry name" value="S-adenosyl-L-methionine-dependent methyltransferases"/>
    <property type="match status" value="1"/>
</dbReference>
<dbReference type="InterPro" id="IPR029063">
    <property type="entry name" value="SAM-dependent_MTases_sf"/>
</dbReference>
<dbReference type="Proteomes" id="UP001205311">
    <property type="component" value="Unassembled WGS sequence"/>
</dbReference>
<keyword evidence="2" id="KW-1185">Reference proteome</keyword>
<dbReference type="RefSeq" id="WP_253672167.1">
    <property type="nucleotide sequence ID" value="NZ_JAMTCP010000040.1"/>
</dbReference>
<dbReference type="Gene3D" id="3.40.50.150">
    <property type="entry name" value="Vaccinia Virus protein VP39"/>
    <property type="match status" value="1"/>
</dbReference>
<dbReference type="InterPro" id="IPR056262">
    <property type="entry name" value="NpmA"/>
</dbReference>
<name>A0ABT1I0M5_STRSD</name>
<proteinExistence type="predicted"/>
<protein>
    <submittedName>
        <fullName evidence="1">16S rRNA (Adenine(1408)-N(1))-methyltransferase</fullName>
    </submittedName>
</protein>
<evidence type="ECO:0000313" key="2">
    <source>
        <dbReference type="Proteomes" id="UP001205311"/>
    </source>
</evidence>
<evidence type="ECO:0000313" key="1">
    <source>
        <dbReference type="EMBL" id="MCP2261336.1"/>
    </source>
</evidence>
<comment type="caution">
    <text evidence="1">The sequence shown here is derived from an EMBL/GenBank/DDBJ whole genome shotgun (WGS) entry which is preliminary data.</text>
</comment>
<dbReference type="Pfam" id="PF24675">
    <property type="entry name" value="NpmA"/>
    <property type="match status" value="1"/>
</dbReference>
<dbReference type="EMBL" id="JAMTCP010000040">
    <property type="protein sequence ID" value="MCP2261336.1"/>
    <property type="molecule type" value="Genomic_DNA"/>
</dbReference>
<reference evidence="1 2" key="1">
    <citation type="submission" date="2022-06" db="EMBL/GenBank/DDBJ databases">
        <title>Genomic Encyclopedia of Archaeal and Bacterial Type Strains, Phase II (KMG-II): from individual species to whole genera.</title>
        <authorList>
            <person name="Goeker M."/>
        </authorList>
    </citation>
    <scope>NUCLEOTIDE SEQUENCE [LARGE SCALE GENOMIC DNA]</scope>
    <source>
        <strain evidence="1 2">DSM 40477</strain>
    </source>
</reference>
<accession>A0ABT1I0M5</accession>
<dbReference type="NCBIfam" id="NF000363">
    <property type="entry name" value="self_KamB"/>
    <property type="match status" value="1"/>
</dbReference>
<gene>
    <name evidence="1" type="ORF">LX15_005060</name>
</gene>